<dbReference type="AlphaFoldDB" id="A0AAV2MX55"/>
<feature type="compositionally biased region" description="Polar residues" evidence="1">
    <location>
        <begin position="98"/>
        <end position="111"/>
    </location>
</feature>
<feature type="non-terminal residue" evidence="2">
    <location>
        <position position="1"/>
    </location>
</feature>
<evidence type="ECO:0000256" key="1">
    <source>
        <dbReference type="SAM" id="MobiDB-lite"/>
    </source>
</evidence>
<feature type="region of interest" description="Disordered" evidence="1">
    <location>
        <begin position="1"/>
        <end position="111"/>
    </location>
</feature>
<comment type="caution">
    <text evidence="2">The sequence shown here is derived from an EMBL/GenBank/DDBJ whole genome shotgun (WGS) entry which is preliminary data.</text>
</comment>
<evidence type="ECO:0000313" key="3">
    <source>
        <dbReference type="Proteomes" id="UP001497644"/>
    </source>
</evidence>
<feature type="non-terminal residue" evidence="2">
    <location>
        <position position="111"/>
    </location>
</feature>
<feature type="compositionally biased region" description="Low complexity" evidence="1">
    <location>
        <begin position="10"/>
        <end position="68"/>
    </location>
</feature>
<dbReference type="EMBL" id="CAXIPU020000344">
    <property type="protein sequence ID" value="CAL1671649.1"/>
    <property type="molecule type" value="Genomic_DNA"/>
</dbReference>
<proteinExistence type="predicted"/>
<protein>
    <submittedName>
        <fullName evidence="2">Uncharacterized protein</fullName>
    </submittedName>
</protein>
<organism evidence="2 3">
    <name type="scientific">Lasius platythorax</name>
    <dbReference type="NCBI Taxonomy" id="488582"/>
    <lineage>
        <taxon>Eukaryota</taxon>
        <taxon>Metazoa</taxon>
        <taxon>Ecdysozoa</taxon>
        <taxon>Arthropoda</taxon>
        <taxon>Hexapoda</taxon>
        <taxon>Insecta</taxon>
        <taxon>Pterygota</taxon>
        <taxon>Neoptera</taxon>
        <taxon>Endopterygota</taxon>
        <taxon>Hymenoptera</taxon>
        <taxon>Apocrita</taxon>
        <taxon>Aculeata</taxon>
        <taxon>Formicoidea</taxon>
        <taxon>Formicidae</taxon>
        <taxon>Formicinae</taxon>
        <taxon>Lasius</taxon>
        <taxon>Lasius</taxon>
    </lineage>
</organism>
<keyword evidence="3" id="KW-1185">Reference proteome</keyword>
<gene>
    <name evidence="2" type="ORF">LPLAT_LOCUS4083</name>
</gene>
<sequence>QQRPTPPASLSPLPSILNLSGNQHQTQQQQQQQQLQLQQSQYPQQQIISRNDQQQMINAQQSQQQQQQEDMAENLSMKKSMSPSGLDQHRVKTEDSEATSSPRGSPLTGTS</sequence>
<evidence type="ECO:0000313" key="2">
    <source>
        <dbReference type="EMBL" id="CAL1671649.1"/>
    </source>
</evidence>
<accession>A0AAV2MX55</accession>
<dbReference type="Proteomes" id="UP001497644">
    <property type="component" value="Unassembled WGS sequence"/>
</dbReference>
<name>A0AAV2MX55_9HYME</name>
<reference evidence="2" key="1">
    <citation type="submission" date="2024-04" db="EMBL/GenBank/DDBJ databases">
        <authorList>
            <consortium name="Molecular Ecology Group"/>
        </authorList>
    </citation>
    <scope>NUCLEOTIDE SEQUENCE</scope>
</reference>